<evidence type="ECO:0000313" key="1">
    <source>
        <dbReference type="Ensembl" id="ENSMCSP00000021090.1"/>
    </source>
</evidence>
<reference evidence="1" key="2">
    <citation type="submission" date="2025-09" db="UniProtKB">
        <authorList>
            <consortium name="Ensembl"/>
        </authorList>
    </citation>
    <scope>IDENTIFICATION</scope>
</reference>
<sequence>QLHGPKQLCTPNSCMAPKSCTPQTAAHPKQLCTPNSCTPQTAARPQTAAHPKQLHTPNSCLPVNGGAWQGLKCLSRACSDVGATISPPGTRRTLGRWVEGALGGGTCPRGVTKQPGLPCPAQECGSSSEAVATPGVPRASAVCAGCPQCHSPARGLISERTKRGEARARAGLCFEPGAARFLGKVWRWRAGSWVPLGLEQEQWEFGTASSRPQIRRFTVSWEPGWAATATRSGHGTGERAPGCCGAVTGTEG</sequence>
<evidence type="ECO:0000313" key="2">
    <source>
        <dbReference type="Proteomes" id="UP000694560"/>
    </source>
</evidence>
<organism evidence="1 2">
    <name type="scientific">Malurus cyaneus samueli</name>
    <dbReference type="NCBI Taxonomy" id="2593467"/>
    <lineage>
        <taxon>Eukaryota</taxon>
        <taxon>Metazoa</taxon>
        <taxon>Chordata</taxon>
        <taxon>Craniata</taxon>
        <taxon>Vertebrata</taxon>
        <taxon>Euteleostomi</taxon>
        <taxon>Archelosauria</taxon>
        <taxon>Archosauria</taxon>
        <taxon>Dinosauria</taxon>
        <taxon>Saurischia</taxon>
        <taxon>Theropoda</taxon>
        <taxon>Coelurosauria</taxon>
        <taxon>Aves</taxon>
        <taxon>Neognathae</taxon>
        <taxon>Neoaves</taxon>
        <taxon>Telluraves</taxon>
        <taxon>Australaves</taxon>
        <taxon>Passeriformes</taxon>
        <taxon>Meliphagoidea</taxon>
        <taxon>Maluridae</taxon>
        <taxon>Malurus</taxon>
    </lineage>
</organism>
<accession>A0A8C5X9P6</accession>
<dbReference type="Ensembl" id="ENSMCST00000021619.1">
    <property type="protein sequence ID" value="ENSMCSP00000021090.1"/>
    <property type="gene ID" value="ENSMCSG00000014764.1"/>
</dbReference>
<keyword evidence="2" id="KW-1185">Reference proteome</keyword>
<dbReference type="Proteomes" id="UP000694560">
    <property type="component" value="Unplaced"/>
</dbReference>
<protein>
    <submittedName>
        <fullName evidence="1">Uncharacterized protein</fullName>
    </submittedName>
</protein>
<name>A0A8C5X9P6_9PASS</name>
<reference evidence="1" key="1">
    <citation type="submission" date="2025-08" db="UniProtKB">
        <authorList>
            <consortium name="Ensembl"/>
        </authorList>
    </citation>
    <scope>IDENTIFICATION</scope>
</reference>
<dbReference type="AlphaFoldDB" id="A0A8C5X9P6"/>
<proteinExistence type="predicted"/>